<evidence type="ECO:0000313" key="2">
    <source>
        <dbReference type="Proteomes" id="UP001320706"/>
    </source>
</evidence>
<keyword evidence="2" id="KW-1185">Reference proteome</keyword>
<comment type="caution">
    <text evidence="1">The sequence shown here is derived from an EMBL/GenBank/DDBJ whole genome shotgun (WGS) entry which is preliminary data.</text>
</comment>
<protein>
    <submittedName>
        <fullName evidence="1">Geranylgeranyl pyrophosphate synthetase</fullName>
    </submittedName>
</protein>
<sequence>MQEMVPDALPGAAIPTRTSSSNAINGHGLPRKQSLTAVPEDEWMGQARKSQALPQSQPVSPILSDPHRSLDNEAIPQMNASWSEEKEKILLGPFDYMFGHPGKDIRSQMIAAFNVWLQVPEQSLTIITKAVGMLHTASLLVDDVEDSSLLRRGVPVAHNIFGTAQTINSANYVYFCALQELLKLNNPNAIQIYTEELLNLHRGQGMDLFWRDTLTCPSEDDYLEMVGNKTGGLFRLAIKLMQAESLSTLDCVPLVNTIGLLFQILDDYKNLSDTTYTANKGLCEDLTEGKFSFPIIHSIRTDPTNLVLINILKQKTRDDEVKKYAMSYMEKTGSFSYTRKVLRGLTKKALAQVDALDDGEGKGNGVRAILERLKVDKSRQSINPAAA</sequence>
<proteinExistence type="predicted"/>
<evidence type="ECO:0000313" key="1">
    <source>
        <dbReference type="EMBL" id="KAK8215396.1"/>
    </source>
</evidence>
<gene>
    <name evidence="1" type="primary">BTS1</name>
    <name evidence="1" type="ORF">M8818_002017</name>
</gene>
<accession>A0ACC3SIR0</accession>
<reference evidence="1" key="1">
    <citation type="submission" date="2024-02" db="EMBL/GenBank/DDBJ databases">
        <title>Metagenome Assembled Genome of Zalaria obscura JY119.</title>
        <authorList>
            <person name="Vighnesh L."/>
            <person name="Jagadeeshwari U."/>
            <person name="Venkata Ramana C."/>
            <person name="Sasikala C."/>
        </authorList>
    </citation>
    <scope>NUCLEOTIDE SEQUENCE</scope>
    <source>
        <strain evidence="1">JY119</strain>
    </source>
</reference>
<dbReference type="EMBL" id="JAMKPW020000008">
    <property type="protein sequence ID" value="KAK8215396.1"/>
    <property type="molecule type" value="Genomic_DNA"/>
</dbReference>
<name>A0ACC3SIR0_9PEZI</name>
<dbReference type="Proteomes" id="UP001320706">
    <property type="component" value="Unassembled WGS sequence"/>
</dbReference>
<organism evidence="1 2">
    <name type="scientific">Zalaria obscura</name>
    <dbReference type="NCBI Taxonomy" id="2024903"/>
    <lineage>
        <taxon>Eukaryota</taxon>
        <taxon>Fungi</taxon>
        <taxon>Dikarya</taxon>
        <taxon>Ascomycota</taxon>
        <taxon>Pezizomycotina</taxon>
        <taxon>Dothideomycetes</taxon>
        <taxon>Dothideomycetidae</taxon>
        <taxon>Dothideales</taxon>
        <taxon>Zalariaceae</taxon>
        <taxon>Zalaria</taxon>
    </lineage>
</organism>